<dbReference type="GO" id="GO:0005737">
    <property type="term" value="C:cytoplasm"/>
    <property type="evidence" value="ECO:0007669"/>
    <property type="project" value="UniProtKB-SubCell"/>
</dbReference>
<dbReference type="PANTHER" id="PTHR21237:SF23">
    <property type="entry name" value="GRPE PROTEIN HOMOLOG, MITOCHONDRIAL"/>
    <property type="match status" value="1"/>
</dbReference>
<dbReference type="InterPro" id="IPR000740">
    <property type="entry name" value="GrpE"/>
</dbReference>
<accession>A0A0N0GUM7</accession>
<comment type="subunit">
    <text evidence="3">Homodimer.</text>
</comment>
<dbReference type="PRINTS" id="PR00773">
    <property type="entry name" value="GRPEPROTEIN"/>
</dbReference>
<organism evidence="6 7">
    <name type="scientific">Streptomyces chattanoogensis</name>
    <dbReference type="NCBI Taxonomy" id="66876"/>
    <lineage>
        <taxon>Bacteria</taxon>
        <taxon>Bacillati</taxon>
        <taxon>Actinomycetota</taxon>
        <taxon>Actinomycetes</taxon>
        <taxon>Kitasatosporales</taxon>
        <taxon>Streptomycetaceae</taxon>
        <taxon>Streptomyces</taxon>
    </lineage>
</organism>
<evidence type="ECO:0000256" key="4">
    <source>
        <dbReference type="RuleBase" id="RU004478"/>
    </source>
</evidence>
<dbReference type="RefSeq" id="WP_053928325.1">
    <property type="nucleotide sequence ID" value="NZ_LGKG01000207.1"/>
</dbReference>
<keyword evidence="2 3" id="KW-0143">Chaperone</keyword>
<dbReference type="PATRIC" id="fig|66876.3.peg.8744"/>
<dbReference type="PANTHER" id="PTHR21237">
    <property type="entry name" value="GRPE PROTEIN"/>
    <property type="match status" value="1"/>
</dbReference>
<keyword evidence="7" id="KW-1185">Reference proteome</keyword>
<dbReference type="EMBL" id="LGKG01000207">
    <property type="protein sequence ID" value="KPC58571.1"/>
    <property type="molecule type" value="Genomic_DNA"/>
</dbReference>
<evidence type="ECO:0000256" key="2">
    <source>
        <dbReference type="ARBA" id="ARBA00023186"/>
    </source>
</evidence>
<proteinExistence type="inferred from homology"/>
<dbReference type="InterPro" id="IPR009012">
    <property type="entry name" value="GrpE_head"/>
</dbReference>
<dbReference type="GO" id="GO:0051082">
    <property type="term" value="F:unfolded protein binding"/>
    <property type="evidence" value="ECO:0007669"/>
    <property type="project" value="TreeGrafter"/>
</dbReference>
<dbReference type="Pfam" id="PF01025">
    <property type="entry name" value="GrpE"/>
    <property type="match status" value="1"/>
</dbReference>
<dbReference type="GO" id="GO:0006457">
    <property type="term" value="P:protein folding"/>
    <property type="evidence" value="ECO:0007669"/>
    <property type="project" value="InterPro"/>
</dbReference>
<comment type="similarity">
    <text evidence="1 3 4">Belongs to the GrpE family.</text>
</comment>
<dbReference type="InterPro" id="IPR013805">
    <property type="entry name" value="GrpE_CC"/>
</dbReference>
<dbReference type="GO" id="GO:0000774">
    <property type="term" value="F:adenyl-nucleotide exchange factor activity"/>
    <property type="evidence" value="ECO:0007669"/>
    <property type="project" value="InterPro"/>
</dbReference>
<dbReference type="SUPFAM" id="SSF51064">
    <property type="entry name" value="Head domain of nucleotide exchange factor GrpE"/>
    <property type="match status" value="1"/>
</dbReference>
<dbReference type="Gene3D" id="3.90.20.20">
    <property type="match status" value="1"/>
</dbReference>
<dbReference type="Proteomes" id="UP000037982">
    <property type="component" value="Unassembled WGS sequence"/>
</dbReference>
<feature type="region of interest" description="Disordered" evidence="5">
    <location>
        <begin position="1"/>
        <end position="66"/>
    </location>
</feature>
<reference evidence="7" key="1">
    <citation type="submission" date="2015-07" db="EMBL/GenBank/DDBJ databases">
        <authorList>
            <person name="Ju K.-S."/>
            <person name="Doroghazi J.R."/>
            <person name="Metcalf W.W."/>
        </authorList>
    </citation>
    <scope>NUCLEOTIDE SEQUENCE [LARGE SCALE GENOMIC DNA]</scope>
    <source>
        <strain evidence="7">NRRL ISP-5002</strain>
    </source>
</reference>
<keyword evidence="3" id="KW-0963">Cytoplasm</keyword>
<dbReference type="HAMAP" id="MF_01151">
    <property type="entry name" value="GrpE"/>
    <property type="match status" value="1"/>
</dbReference>
<sequence length="214" mass="22655">MNRRTHRPTGVRGLARPPLSIIRDRPDDNPAVLPPHDSRAKETADPPSAAPSGHGPAAAQPASPDAALRAELRERTADLQRLKAEYDNYRKRVHRDRLAVGEIAVANVLQRLLPVLDALAEATEQGAVTGGFRRVADALEAELAALGLESFGTPGSPFDPTVHEAVTYTPAEPPADAGERAVCAAVVRPGYRVGGQLLRPAQVAVRGEPPPPAP</sequence>
<evidence type="ECO:0000256" key="1">
    <source>
        <dbReference type="ARBA" id="ARBA00009054"/>
    </source>
</evidence>
<protein>
    <recommendedName>
        <fullName evidence="3">Protein GrpE</fullName>
    </recommendedName>
    <alternativeName>
        <fullName evidence="3">HSP-70 cofactor</fullName>
    </alternativeName>
</protein>
<comment type="subcellular location">
    <subcellularLocation>
        <location evidence="3">Cytoplasm</location>
    </subcellularLocation>
</comment>
<evidence type="ECO:0000313" key="6">
    <source>
        <dbReference type="EMBL" id="KPC58571.1"/>
    </source>
</evidence>
<gene>
    <name evidence="3" type="primary">grpE</name>
    <name evidence="6" type="ORF">ADL29_39850</name>
</gene>
<comment type="function">
    <text evidence="3">Participates actively in the response to hyperosmotic and heat shock by preventing the aggregation of stress-denatured proteins, in association with DnaK and GrpE. It is the nucleotide exchange factor for DnaK and may function as a thermosensor. Unfolded proteins bind initially to DnaJ; upon interaction with the DnaJ-bound protein, DnaK hydrolyzes its bound ATP, resulting in the formation of a stable complex. GrpE releases ADP from DnaK; ATP binding to DnaK triggers the release of the substrate protein, thus completing the reaction cycle. Several rounds of ATP-dependent interactions between DnaJ, DnaK and GrpE are required for fully efficient folding.</text>
</comment>
<name>A0A0N0GUM7_9ACTN</name>
<evidence type="ECO:0000256" key="5">
    <source>
        <dbReference type="SAM" id="MobiDB-lite"/>
    </source>
</evidence>
<keyword evidence="3 6" id="KW-0346">Stress response</keyword>
<dbReference type="GO" id="GO:0051087">
    <property type="term" value="F:protein-folding chaperone binding"/>
    <property type="evidence" value="ECO:0007669"/>
    <property type="project" value="InterPro"/>
</dbReference>
<dbReference type="Gene3D" id="2.30.22.10">
    <property type="entry name" value="Head domain of nucleotide exchange factor GrpE"/>
    <property type="match status" value="1"/>
</dbReference>
<dbReference type="SUPFAM" id="SSF58014">
    <property type="entry name" value="Coiled-coil domain of nucleotide exchange factor GrpE"/>
    <property type="match status" value="1"/>
</dbReference>
<feature type="compositionally biased region" description="Low complexity" evidence="5">
    <location>
        <begin position="46"/>
        <end position="66"/>
    </location>
</feature>
<evidence type="ECO:0000256" key="3">
    <source>
        <dbReference type="HAMAP-Rule" id="MF_01151"/>
    </source>
</evidence>
<comment type="caution">
    <text evidence="6">The sequence shown here is derived from an EMBL/GenBank/DDBJ whole genome shotgun (WGS) entry which is preliminary data.</text>
</comment>
<dbReference type="GO" id="GO:0042803">
    <property type="term" value="F:protein homodimerization activity"/>
    <property type="evidence" value="ECO:0007669"/>
    <property type="project" value="InterPro"/>
</dbReference>
<evidence type="ECO:0000313" key="7">
    <source>
        <dbReference type="Proteomes" id="UP000037982"/>
    </source>
</evidence>
<dbReference type="AlphaFoldDB" id="A0A0N0GUM7"/>